<dbReference type="GO" id="GO:0005829">
    <property type="term" value="C:cytosol"/>
    <property type="evidence" value="ECO:0007669"/>
    <property type="project" value="TreeGrafter"/>
</dbReference>
<evidence type="ECO:0000313" key="3">
    <source>
        <dbReference type="Proteomes" id="UP000533269"/>
    </source>
</evidence>
<feature type="domain" description="NADP-dependent oxidoreductase" evidence="1">
    <location>
        <begin position="23"/>
        <end position="321"/>
    </location>
</feature>
<dbReference type="InterPro" id="IPR023210">
    <property type="entry name" value="NADP_OxRdtase_dom"/>
</dbReference>
<dbReference type="PANTHER" id="PTHR42686:SF1">
    <property type="entry name" value="GH17980P-RELATED"/>
    <property type="match status" value="1"/>
</dbReference>
<dbReference type="PANTHER" id="PTHR42686">
    <property type="entry name" value="GH17980P-RELATED"/>
    <property type="match status" value="1"/>
</dbReference>
<accession>A0A7W4TP50</accession>
<dbReference type="Pfam" id="PF00248">
    <property type="entry name" value="Aldo_ket_red"/>
    <property type="match status" value="1"/>
</dbReference>
<sequence length="345" mass="36339">MTAAAPDLPTRPLGGSGIRVPVLGFGGAGVGNLYAAVPDDVAAATVRAALDAGVHHVDTAPHYGLGLSEERLGAVLRTRPRESFVLSTKVGRLLVPQPPPHGRDGIFDVPAQRRRVWDFTAAGVRRSLEESLERLGLDAVDVLLVHDADDREDEARAGAFPELLRMREEGLVRAVGAGMNATAPLTRFVREFPLDVVLVAGRYDLLDQSALDDLLPAATQRGTSVVLGGVFGSGVLAVDRPGDDATYRYRPAPADVLARARRLADIAREHGTTLPALALQAVLAHPVVAAAVVGVRSPQEVARNVGLLGADVPAEVWAAVRAEGLVDPRTPLPELPPEPGGADRR</sequence>
<dbReference type="Gene3D" id="3.20.20.100">
    <property type="entry name" value="NADP-dependent oxidoreductase domain"/>
    <property type="match status" value="1"/>
</dbReference>
<comment type="caution">
    <text evidence="2">The sequence shown here is derived from an EMBL/GenBank/DDBJ whole genome shotgun (WGS) entry which is preliminary data.</text>
</comment>
<dbReference type="EC" id="1.1.1.122" evidence="2"/>
<gene>
    <name evidence="2" type="ORF">FHR75_003374</name>
</gene>
<keyword evidence="2" id="KW-0560">Oxidoreductase</keyword>
<dbReference type="GO" id="GO:0047834">
    <property type="term" value="F:D-threo-aldose 1-dehydrogenase activity"/>
    <property type="evidence" value="ECO:0007669"/>
    <property type="project" value="UniProtKB-EC"/>
</dbReference>
<dbReference type="SUPFAM" id="SSF51430">
    <property type="entry name" value="NAD(P)-linked oxidoreductase"/>
    <property type="match status" value="1"/>
</dbReference>
<name>A0A7W4TP50_KINRA</name>
<proteinExistence type="predicted"/>
<evidence type="ECO:0000313" key="2">
    <source>
        <dbReference type="EMBL" id="MBB2902543.1"/>
    </source>
</evidence>
<dbReference type="InterPro" id="IPR036812">
    <property type="entry name" value="NAD(P)_OxRdtase_dom_sf"/>
</dbReference>
<reference evidence="2 3" key="1">
    <citation type="submission" date="2020-08" db="EMBL/GenBank/DDBJ databases">
        <title>The Agave Microbiome: Exploring the role of microbial communities in plant adaptations to desert environments.</title>
        <authorList>
            <person name="Partida-Martinez L.P."/>
        </authorList>
    </citation>
    <scope>NUCLEOTIDE SEQUENCE [LARGE SCALE GENOMIC DNA]</scope>
    <source>
        <strain evidence="2 3">AS2.23</strain>
    </source>
</reference>
<dbReference type="Proteomes" id="UP000533269">
    <property type="component" value="Unassembled WGS sequence"/>
</dbReference>
<dbReference type="AlphaFoldDB" id="A0A7W4TP50"/>
<protein>
    <submittedName>
        <fullName evidence="2">D-threo-aldose 1-dehydrogenase</fullName>
        <ecNumber evidence="2">1.1.1.122</ecNumber>
    </submittedName>
</protein>
<reference evidence="2 3" key="2">
    <citation type="submission" date="2020-08" db="EMBL/GenBank/DDBJ databases">
        <authorList>
            <person name="Partida-Martinez L."/>
            <person name="Huntemann M."/>
            <person name="Clum A."/>
            <person name="Wang J."/>
            <person name="Palaniappan K."/>
            <person name="Ritter S."/>
            <person name="Chen I.-M."/>
            <person name="Stamatis D."/>
            <person name="Reddy T."/>
            <person name="O'Malley R."/>
            <person name="Daum C."/>
            <person name="Shapiro N."/>
            <person name="Ivanova N."/>
            <person name="Kyrpides N."/>
            <person name="Woyke T."/>
        </authorList>
    </citation>
    <scope>NUCLEOTIDE SEQUENCE [LARGE SCALE GENOMIC DNA]</scope>
    <source>
        <strain evidence="2 3">AS2.23</strain>
    </source>
</reference>
<organism evidence="2 3">
    <name type="scientific">Kineococcus radiotolerans</name>
    <dbReference type="NCBI Taxonomy" id="131568"/>
    <lineage>
        <taxon>Bacteria</taxon>
        <taxon>Bacillati</taxon>
        <taxon>Actinomycetota</taxon>
        <taxon>Actinomycetes</taxon>
        <taxon>Kineosporiales</taxon>
        <taxon>Kineosporiaceae</taxon>
        <taxon>Kineococcus</taxon>
    </lineage>
</organism>
<dbReference type="CDD" id="cd19152">
    <property type="entry name" value="AKR_AKR15A"/>
    <property type="match status" value="1"/>
</dbReference>
<dbReference type="InterPro" id="IPR020471">
    <property type="entry name" value="AKR"/>
</dbReference>
<dbReference type="RefSeq" id="WP_183392299.1">
    <property type="nucleotide sequence ID" value="NZ_JACHVY010000003.1"/>
</dbReference>
<evidence type="ECO:0000259" key="1">
    <source>
        <dbReference type="Pfam" id="PF00248"/>
    </source>
</evidence>
<dbReference type="EMBL" id="JACHVY010000003">
    <property type="protein sequence ID" value="MBB2902543.1"/>
    <property type="molecule type" value="Genomic_DNA"/>
</dbReference>